<dbReference type="OrthoDB" id="6628406at2759"/>
<keyword evidence="6 13" id="KW-1133">Transmembrane helix</keyword>
<accession>A0A9J6BGR7</accession>
<dbReference type="PANTHER" id="PTHR11690:SF288">
    <property type="entry name" value="AMILORIDE-SENSITIVE NA+ CHANNEL-RELATED"/>
    <property type="match status" value="1"/>
</dbReference>
<organism evidence="14 15">
    <name type="scientific">Polypedilum vanderplanki</name>
    <name type="common">Sleeping chironomid midge</name>
    <dbReference type="NCBI Taxonomy" id="319348"/>
    <lineage>
        <taxon>Eukaryota</taxon>
        <taxon>Metazoa</taxon>
        <taxon>Ecdysozoa</taxon>
        <taxon>Arthropoda</taxon>
        <taxon>Hexapoda</taxon>
        <taxon>Insecta</taxon>
        <taxon>Pterygota</taxon>
        <taxon>Neoptera</taxon>
        <taxon>Endopterygota</taxon>
        <taxon>Diptera</taxon>
        <taxon>Nematocera</taxon>
        <taxon>Chironomoidea</taxon>
        <taxon>Chironomidae</taxon>
        <taxon>Chironominae</taxon>
        <taxon>Polypedilum</taxon>
        <taxon>Polypedilum</taxon>
    </lineage>
</organism>
<keyword evidence="3 12" id="KW-0813">Transport</keyword>
<evidence type="ECO:0000256" key="7">
    <source>
        <dbReference type="ARBA" id="ARBA00023053"/>
    </source>
</evidence>
<gene>
    <name evidence="14" type="ORF">PVAND_016636</name>
</gene>
<dbReference type="Gene3D" id="1.10.287.770">
    <property type="entry name" value="YojJ-like"/>
    <property type="match status" value="1"/>
</dbReference>
<evidence type="ECO:0000256" key="2">
    <source>
        <dbReference type="ARBA" id="ARBA00007193"/>
    </source>
</evidence>
<dbReference type="Proteomes" id="UP001107558">
    <property type="component" value="Chromosome 4"/>
</dbReference>
<keyword evidence="11 12" id="KW-0407">Ion channel</keyword>
<evidence type="ECO:0000256" key="5">
    <source>
        <dbReference type="ARBA" id="ARBA00022692"/>
    </source>
</evidence>
<evidence type="ECO:0000256" key="6">
    <source>
        <dbReference type="ARBA" id="ARBA00022989"/>
    </source>
</evidence>
<dbReference type="InterPro" id="IPR020903">
    <property type="entry name" value="ENaC_CS"/>
</dbReference>
<evidence type="ECO:0000313" key="15">
    <source>
        <dbReference type="Proteomes" id="UP001107558"/>
    </source>
</evidence>
<dbReference type="InterPro" id="IPR001873">
    <property type="entry name" value="ENaC"/>
</dbReference>
<dbReference type="PROSITE" id="PS01206">
    <property type="entry name" value="ASC"/>
    <property type="match status" value="1"/>
</dbReference>
<evidence type="ECO:0000256" key="1">
    <source>
        <dbReference type="ARBA" id="ARBA00004141"/>
    </source>
</evidence>
<evidence type="ECO:0000256" key="11">
    <source>
        <dbReference type="ARBA" id="ARBA00023303"/>
    </source>
</evidence>
<name>A0A9J6BGR7_POLVA</name>
<dbReference type="GO" id="GO:0015280">
    <property type="term" value="F:ligand-gated sodium channel activity"/>
    <property type="evidence" value="ECO:0007669"/>
    <property type="project" value="TreeGrafter"/>
</dbReference>
<keyword evidence="15" id="KW-1185">Reference proteome</keyword>
<keyword evidence="9 13" id="KW-0472">Membrane</keyword>
<dbReference type="GO" id="GO:0005886">
    <property type="term" value="C:plasma membrane"/>
    <property type="evidence" value="ECO:0007669"/>
    <property type="project" value="TreeGrafter"/>
</dbReference>
<evidence type="ECO:0000313" key="14">
    <source>
        <dbReference type="EMBL" id="KAG5668707.1"/>
    </source>
</evidence>
<evidence type="ECO:0000256" key="10">
    <source>
        <dbReference type="ARBA" id="ARBA00023201"/>
    </source>
</evidence>
<evidence type="ECO:0000256" key="13">
    <source>
        <dbReference type="SAM" id="Phobius"/>
    </source>
</evidence>
<reference evidence="14" key="1">
    <citation type="submission" date="2021-03" db="EMBL/GenBank/DDBJ databases">
        <title>Chromosome level genome of the anhydrobiotic midge Polypedilum vanderplanki.</title>
        <authorList>
            <person name="Yoshida Y."/>
            <person name="Kikawada T."/>
            <person name="Gusev O."/>
        </authorList>
    </citation>
    <scope>NUCLEOTIDE SEQUENCE</scope>
    <source>
        <strain evidence="14">NIAS01</strain>
        <tissue evidence="14">Whole body or cell culture</tissue>
    </source>
</reference>
<comment type="similarity">
    <text evidence="2 12">Belongs to the amiloride-sensitive sodium channel (TC 1.A.6) family.</text>
</comment>
<evidence type="ECO:0000256" key="3">
    <source>
        <dbReference type="ARBA" id="ARBA00022448"/>
    </source>
</evidence>
<dbReference type="PANTHER" id="PTHR11690">
    <property type="entry name" value="AMILORIDE-SENSITIVE SODIUM CHANNEL-RELATED"/>
    <property type="match status" value="1"/>
</dbReference>
<dbReference type="AlphaFoldDB" id="A0A9J6BGR7"/>
<keyword evidence="8 12" id="KW-0406">Ion transport</keyword>
<keyword evidence="7" id="KW-0915">Sodium</keyword>
<evidence type="ECO:0000256" key="12">
    <source>
        <dbReference type="RuleBase" id="RU000679"/>
    </source>
</evidence>
<comment type="subcellular location">
    <subcellularLocation>
        <location evidence="1">Membrane</location>
        <topology evidence="1">Multi-pass membrane protein</topology>
    </subcellularLocation>
</comment>
<proteinExistence type="inferred from homology"/>
<keyword evidence="5 12" id="KW-0812">Transmembrane</keyword>
<dbReference type="Pfam" id="PF00858">
    <property type="entry name" value="ASC"/>
    <property type="match status" value="1"/>
</dbReference>
<dbReference type="Gene3D" id="1.10.287.820">
    <property type="entry name" value="Acid-sensing ion channel domain"/>
    <property type="match status" value="2"/>
</dbReference>
<sequence length="664" mass="78802">MEIENFFRSSTIYGFKYLSNKFHWIESLKRLQVVDLLSQRGTFAKINFSIPTDDFLDVINEFDKTYIFKEIYSFFWVTQGYTGITEILTEFGLCTNFNIVLATELFNINLITKDFHYVHEYNKFSIRINYTEQIPRRVARGKQTFLLQAFSYKWDTIWEFNGHTLFLHNSYEIPTKFTLTKMINYKELTNIFIEPHIMAIDESIENESIKDRNCYLDDEYHLKFFKVYTKANCESECLTDFMITQCGCVEFFMIQNFTTRICSASEKECFENARNLFERQIDQCKCLQPCFYVKYNYHIERKTTKTFLSSYSLCFNNIDVDYKPLNVKIKGLENIKTQSQIDLFLQQNATWNEKFSASFAEILTTFTVGFSFNLIESEKLLNYKIVNDDFKYQLNYSMLGQTSMPKISLELHPLITDTNSRLKFILRIKKQKFQNQFMKTCREHLINIHKPNILPHFMKKDDFVEIKQSTNVLINLKITKTDENLRSLSPIDRDCYFQGKKRLKYFKIYSQEYCQMECIVDYMVNLCKCQIKEYIYGPKIKFDFCDQNKKYCAKTEERKLYELHGSSLNNNCTCLPECNSITYQTTFYPADNSDDKEIVITVQLNTDDLVLYRKVQQFTFSDAVSYVGGLLGLFAGISLLSIVEIFYFLILRACHDFLKHFRTQ</sequence>
<comment type="caution">
    <text evidence="14">The sequence shown here is derived from an EMBL/GenBank/DDBJ whole genome shotgun (WGS) entry which is preliminary data.</text>
</comment>
<dbReference type="EMBL" id="JADBJN010000004">
    <property type="protein sequence ID" value="KAG5668707.1"/>
    <property type="molecule type" value="Genomic_DNA"/>
</dbReference>
<keyword evidence="4 12" id="KW-0894">Sodium channel</keyword>
<evidence type="ECO:0000256" key="4">
    <source>
        <dbReference type="ARBA" id="ARBA00022461"/>
    </source>
</evidence>
<evidence type="ECO:0000256" key="9">
    <source>
        <dbReference type="ARBA" id="ARBA00023136"/>
    </source>
</evidence>
<keyword evidence="10 12" id="KW-0739">Sodium transport</keyword>
<protein>
    <submittedName>
        <fullName evidence="14">Uncharacterized protein</fullName>
    </submittedName>
</protein>
<feature type="transmembrane region" description="Helical" evidence="13">
    <location>
        <begin position="623"/>
        <end position="650"/>
    </location>
</feature>
<evidence type="ECO:0000256" key="8">
    <source>
        <dbReference type="ARBA" id="ARBA00023065"/>
    </source>
</evidence>